<dbReference type="PANTHER" id="PTHR13234">
    <property type="entry name" value="GAMMA-INTERFERON INDUCIBLE LYSOSOMAL THIOL REDUCTASE GILT"/>
    <property type="match status" value="1"/>
</dbReference>
<dbReference type="InterPro" id="IPR004911">
    <property type="entry name" value="Interferon-induced_GILT"/>
</dbReference>
<evidence type="ECO:0000259" key="7">
    <source>
        <dbReference type="PROSITE" id="PS50846"/>
    </source>
</evidence>
<gene>
    <name evidence="8" type="ORF">A2561_04940</name>
</gene>
<dbReference type="SUPFAM" id="SSF52833">
    <property type="entry name" value="Thioredoxin-like"/>
    <property type="match status" value="1"/>
</dbReference>
<dbReference type="SUPFAM" id="SSF55008">
    <property type="entry name" value="HMA, heavy metal-associated domain"/>
    <property type="match status" value="1"/>
</dbReference>
<keyword evidence="6" id="KW-1133">Transmembrane helix</keyword>
<comment type="subcellular location">
    <subcellularLocation>
        <location evidence="1">Secreted</location>
    </subcellularLocation>
</comment>
<feature type="transmembrane region" description="Helical" evidence="6">
    <location>
        <begin position="122"/>
        <end position="143"/>
    </location>
</feature>
<evidence type="ECO:0000256" key="6">
    <source>
        <dbReference type="SAM" id="Phobius"/>
    </source>
</evidence>
<dbReference type="Proteomes" id="UP000178935">
    <property type="component" value="Unassembled WGS sequence"/>
</dbReference>
<reference evidence="8 9" key="1">
    <citation type="journal article" date="2016" name="Nat. Commun.">
        <title>Thousands of microbial genomes shed light on interconnected biogeochemical processes in an aquifer system.</title>
        <authorList>
            <person name="Anantharaman K."/>
            <person name="Brown C.T."/>
            <person name="Hug L.A."/>
            <person name="Sharon I."/>
            <person name="Castelle C.J."/>
            <person name="Probst A.J."/>
            <person name="Thomas B.C."/>
            <person name="Singh A."/>
            <person name="Wilkins M.J."/>
            <person name="Karaoz U."/>
            <person name="Brodie E.L."/>
            <person name="Williams K.H."/>
            <person name="Hubbard S.S."/>
            <person name="Banfield J.F."/>
        </authorList>
    </citation>
    <scope>NUCLEOTIDE SEQUENCE [LARGE SCALE GENOMIC DNA]</scope>
</reference>
<evidence type="ECO:0000256" key="1">
    <source>
        <dbReference type="ARBA" id="ARBA00004613"/>
    </source>
</evidence>
<evidence type="ECO:0000256" key="2">
    <source>
        <dbReference type="ARBA" id="ARBA00022525"/>
    </source>
</evidence>
<evidence type="ECO:0000256" key="3">
    <source>
        <dbReference type="ARBA" id="ARBA00022723"/>
    </source>
</evidence>
<accession>A0A1G2JK29</accession>
<protein>
    <recommendedName>
        <fullName evidence="7">HMA domain-containing protein</fullName>
    </recommendedName>
</protein>
<dbReference type="Gene3D" id="3.30.70.100">
    <property type="match status" value="1"/>
</dbReference>
<dbReference type="CDD" id="cd00371">
    <property type="entry name" value="HMA"/>
    <property type="match status" value="1"/>
</dbReference>
<keyword evidence="2" id="KW-0964">Secreted</keyword>
<dbReference type="GO" id="GO:0005576">
    <property type="term" value="C:extracellular region"/>
    <property type="evidence" value="ECO:0007669"/>
    <property type="project" value="UniProtKB-SubCell"/>
</dbReference>
<dbReference type="InterPro" id="IPR006121">
    <property type="entry name" value="HMA_dom"/>
</dbReference>
<name>A0A1G2JK29_9BACT</name>
<evidence type="ECO:0000256" key="4">
    <source>
        <dbReference type="ARBA" id="ARBA00022729"/>
    </source>
</evidence>
<dbReference type="PANTHER" id="PTHR13234:SF8">
    <property type="entry name" value="GAMMA-INTERFERON-INDUCIBLE LYSOSOMAL THIOL REDUCTASE"/>
    <property type="match status" value="1"/>
</dbReference>
<evidence type="ECO:0000313" key="8">
    <source>
        <dbReference type="EMBL" id="OGZ87402.1"/>
    </source>
</evidence>
<evidence type="ECO:0000256" key="5">
    <source>
        <dbReference type="ARBA" id="ARBA00023180"/>
    </source>
</evidence>
<keyword evidence="4" id="KW-0732">Signal</keyword>
<organism evidence="8 9">
    <name type="scientific">Candidatus Staskawiczbacteria bacterium RIFOXYD1_FULL_32_13</name>
    <dbReference type="NCBI Taxonomy" id="1802234"/>
    <lineage>
        <taxon>Bacteria</taxon>
        <taxon>Candidatus Staskawicziibacteriota</taxon>
    </lineage>
</organism>
<dbReference type="GO" id="GO:0016671">
    <property type="term" value="F:oxidoreductase activity, acting on a sulfur group of donors, disulfide as acceptor"/>
    <property type="evidence" value="ECO:0007669"/>
    <property type="project" value="InterPro"/>
</dbReference>
<dbReference type="FunFam" id="3.30.70.100:FF:000001">
    <property type="entry name" value="ATPase copper transporting beta"/>
    <property type="match status" value="1"/>
</dbReference>
<dbReference type="InterPro" id="IPR036249">
    <property type="entry name" value="Thioredoxin-like_sf"/>
</dbReference>
<dbReference type="Pfam" id="PF00403">
    <property type="entry name" value="HMA"/>
    <property type="match status" value="1"/>
</dbReference>
<keyword evidence="6" id="KW-0812">Transmembrane</keyword>
<dbReference type="EMBL" id="MHPU01000044">
    <property type="protein sequence ID" value="OGZ87402.1"/>
    <property type="molecule type" value="Genomic_DNA"/>
</dbReference>
<dbReference type="PROSITE" id="PS50846">
    <property type="entry name" value="HMA_2"/>
    <property type="match status" value="1"/>
</dbReference>
<dbReference type="GO" id="GO:0046872">
    <property type="term" value="F:metal ion binding"/>
    <property type="evidence" value="ECO:0007669"/>
    <property type="project" value="UniProtKB-KW"/>
</dbReference>
<dbReference type="Gene3D" id="3.40.30.10">
    <property type="entry name" value="Glutaredoxin"/>
    <property type="match status" value="1"/>
</dbReference>
<dbReference type="Pfam" id="PF03227">
    <property type="entry name" value="GILT"/>
    <property type="match status" value="1"/>
</dbReference>
<dbReference type="InterPro" id="IPR036163">
    <property type="entry name" value="HMA_dom_sf"/>
</dbReference>
<dbReference type="AlphaFoldDB" id="A0A1G2JK29"/>
<keyword evidence="6" id="KW-0472">Membrane</keyword>
<proteinExistence type="predicted"/>
<keyword evidence="5" id="KW-0325">Glycoprotein</keyword>
<feature type="domain" description="HMA" evidence="7">
    <location>
        <begin position="22"/>
        <end position="88"/>
    </location>
</feature>
<comment type="caution">
    <text evidence="8">The sequence shown here is derived from an EMBL/GenBank/DDBJ whole genome shotgun (WGS) entry which is preliminary data.</text>
</comment>
<keyword evidence="3" id="KW-0479">Metal-binding</keyword>
<sequence>MWYGNDEFWFYSSKLIKFIAMKKIKLKINNIKCDSCVLLIEDRLKDKEGIVKIKVSAESGNAIIFFDEEKINENEIIKDIESVNNFKAVVIEDNNTDEATEQILEKSDSQESIVVSENAPFIFSRPVIVIAVSFIIMLVFMFIQGNKFSLINSTSIENQQETQKQQPQALADNQQLPSAEIVKSDKPILEAYIVSNCPFGLQMQRVLADVIKNAPLARENIKVRYMGTVSNGKITSMHGDKEAQENLKQICIRDEQNNKYWDYVSCYMKKGDTQGCLDSTGINITKLDSCVSDSKKGLAYAEQDFVLNRKYSIKGSPTLIMGGAKVSEFNFGGRTSEALKTVICSGFNKEPGFCSTKLTTVSAKSSFSETY</sequence>
<evidence type="ECO:0000313" key="9">
    <source>
        <dbReference type="Proteomes" id="UP000178935"/>
    </source>
</evidence>